<dbReference type="RefSeq" id="XP_037198586.1">
    <property type="nucleotide sequence ID" value="XM_037337220.1"/>
</dbReference>
<accession>A0A8H6B605</accession>
<reference evidence="1 2" key="1">
    <citation type="journal article" date="2020" name="Phytopathology">
        <title>A high-quality genome resource of Botrytis fragariae, a new and rapidly spreading fungal pathogen causing strawberry gray mold in the U.S.A.</title>
        <authorList>
            <person name="Wu Y."/>
            <person name="Saski C.A."/>
            <person name="Schnabel G."/>
            <person name="Xiao S."/>
            <person name="Hu M."/>
        </authorList>
    </citation>
    <scope>NUCLEOTIDE SEQUENCE [LARGE SCALE GENOMIC DNA]</scope>
    <source>
        <strain evidence="1 2">BVB16</strain>
    </source>
</reference>
<proteinExistence type="predicted"/>
<dbReference type="GeneID" id="59260912"/>
<gene>
    <name evidence="1" type="ORF">Bfra_006848ib</name>
</gene>
<name>A0A8H6B605_9HELO</name>
<evidence type="ECO:0000313" key="1">
    <source>
        <dbReference type="EMBL" id="KAF5879642.1"/>
    </source>
</evidence>
<dbReference type="EMBL" id="JABFCT010000001">
    <property type="protein sequence ID" value="KAF5879642.1"/>
    <property type="molecule type" value="Genomic_DNA"/>
</dbReference>
<dbReference type="Proteomes" id="UP000531561">
    <property type="component" value="Unassembled WGS sequence"/>
</dbReference>
<evidence type="ECO:0000313" key="2">
    <source>
        <dbReference type="Proteomes" id="UP000531561"/>
    </source>
</evidence>
<keyword evidence="2" id="KW-1185">Reference proteome</keyword>
<dbReference type="AlphaFoldDB" id="A0A8H6B605"/>
<protein>
    <submittedName>
        <fullName evidence="1">Uncharacterized protein</fullName>
    </submittedName>
</protein>
<comment type="caution">
    <text evidence="1">The sequence shown here is derived from an EMBL/GenBank/DDBJ whole genome shotgun (WGS) entry which is preliminary data.</text>
</comment>
<dbReference type="OrthoDB" id="3535613at2759"/>
<sequence>MAESKATEHLRKTNIETLQFIEDPFAITHFLALIVLFETSNRHANLEEKLPKMAIVGESKNVSFDDEESSEAIELEPYPMSQVHALEFAKPSGNNNITLGILRIL</sequence>
<organism evidence="1 2">
    <name type="scientific">Botrytis fragariae</name>
    <dbReference type="NCBI Taxonomy" id="1964551"/>
    <lineage>
        <taxon>Eukaryota</taxon>
        <taxon>Fungi</taxon>
        <taxon>Dikarya</taxon>
        <taxon>Ascomycota</taxon>
        <taxon>Pezizomycotina</taxon>
        <taxon>Leotiomycetes</taxon>
        <taxon>Helotiales</taxon>
        <taxon>Sclerotiniaceae</taxon>
        <taxon>Botrytis</taxon>
    </lineage>
</organism>